<keyword evidence="1" id="KW-1133">Transmembrane helix</keyword>
<keyword evidence="3" id="KW-1185">Reference proteome</keyword>
<sequence length="215" mass="23725">MEVKVSLARAKTGNLCSCTHSPYETAVRKSDWSVEENHSIGNNKAGGRGVGGPPTIRLFTLDDPCFLGNASSKLGSRLNDSWISIALKITSPPHLIYPDACRKQLNPSPSKHPSYRLLPSLFIDLRSEFTICSGYFSGSNFVIGFMILSYLLAVMGNCPTGVSFRKTKRPDKPIVRIITADNRSDNAANRKAILVRPLVRQQPLDYGCYHRKGNI</sequence>
<reference evidence="2 3" key="1">
    <citation type="journal article" date="2022" name="Nat. Ecol. Evol.">
        <title>A masculinizing supergene underlies an exaggerated male reproductive morph in a spider.</title>
        <authorList>
            <person name="Hendrickx F."/>
            <person name="De Corte Z."/>
            <person name="Sonet G."/>
            <person name="Van Belleghem S.M."/>
            <person name="Kostlbacher S."/>
            <person name="Vangestel C."/>
        </authorList>
    </citation>
    <scope>NUCLEOTIDE SEQUENCE [LARGE SCALE GENOMIC DNA]</scope>
    <source>
        <strain evidence="2">W744_W776</strain>
    </source>
</reference>
<evidence type="ECO:0000256" key="1">
    <source>
        <dbReference type="SAM" id="Phobius"/>
    </source>
</evidence>
<protein>
    <submittedName>
        <fullName evidence="2">Uncharacterized protein</fullName>
    </submittedName>
</protein>
<accession>A0AAV6UJ17</accession>
<organism evidence="2 3">
    <name type="scientific">Oedothorax gibbosus</name>
    <dbReference type="NCBI Taxonomy" id="931172"/>
    <lineage>
        <taxon>Eukaryota</taxon>
        <taxon>Metazoa</taxon>
        <taxon>Ecdysozoa</taxon>
        <taxon>Arthropoda</taxon>
        <taxon>Chelicerata</taxon>
        <taxon>Arachnida</taxon>
        <taxon>Araneae</taxon>
        <taxon>Araneomorphae</taxon>
        <taxon>Entelegynae</taxon>
        <taxon>Araneoidea</taxon>
        <taxon>Linyphiidae</taxon>
        <taxon>Erigoninae</taxon>
        <taxon>Oedothorax</taxon>
    </lineage>
</organism>
<dbReference type="AlphaFoldDB" id="A0AAV6UJ17"/>
<keyword evidence="1" id="KW-0812">Transmembrane</keyword>
<gene>
    <name evidence="2" type="ORF">JTE90_025402</name>
</gene>
<name>A0AAV6UJ17_9ARAC</name>
<evidence type="ECO:0000313" key="2">
    <source>
        <dbReference type="EMBL" id="KAG8184094.1"/>
    </source>
</evidence>
<evidence type="ECO:0000313" key="3">
    <source>
        <dbReference type="Proteomes" id="UP000827092"/>
    </source>
</evidence>
<dbReference type="EMBL" id="JAFNEN010000387">
    <property type="protein sequence ID" value="KAG8184094.1"/>
    <property type="molecule type" value="Genomic_DNA"/>
</dbReference>
<proteinExistence type="predicted"/>
<comment type="caution">
    <text evidence="2">The sequence shown here is derived from an EMBL/GenBank/DDBJ whole genome shotgun (WGS) entry which is preliminary data.</text>
</comment>
<keyword evidence="1" id="KW-0472">Membrane</keyword>
<dbReference type="Proteomes" id="UP000827092">
    <property type="component" value="Unassembled WGS sequence"/>
</dbReference>
<feature type="transmembrane region" description="Helical" evidence="1">
    <location>
        <begin position="141"/>
        <end position="162"/>
    </location>
</feature>